<dbReference type="Pfam" id="PF00651">
    <property type="entry name" value="BTB"/>
    <property type="match status" value="1"/>
</dbReference>
<accession>A0A443QJJ4</accession>
<keyword evidence="3" id="KW-1185">Reference proteome</keyword>
<sequence length="189" mass="21278">VPLFLRKCADKSATEIRANYAIHVLDAAGDKRFSAVGTAQGGRIFEANIEGHGFKHLAPRSSFLENEQRMLSAENTLTLLVEITAYGDFKSKYTSSNNGELYAKSEMEQFSFLSDMEKVFLSMDNADMNIITSDGKTFQCHKLLLANRFKVFEAMMSHDNSEKASDSIKIDDFESPVVEQMLQFLYTDN</sequence>
<evidence type="ECO:0000313" key="2">
    <source>
        <dbReference type="EMBL" id="RWS03192.1"/>
    </source>
</evidence>
<protein>
    <submittedName>
        <fullName evidence="2">TD and POZ domain-containing protein 1-like protein</fullName>
    </submittedName>
</protein>
<name>A0A443QJJ4_9ACAR</name>
<evidence type="ECO:0000313" key="3">
    <source>
        <dbReference type="Proteomes" id="UP000288716"/>
    </source>
</evidence>
<dbReference type="Gene3D" id="3.30.710.10">
    <property type="entry name" value="Potassium Channel Kv1.1, Chain A"/>
    <property type="match status" value="1"/>
</dbReference>
<dbReference type="PROSITE" id="PS50097">
    <property type="entry name" value="BTB"/>
    <property type="match status" value="1"/>
</dbReference>
<dbReference type="Proteomes" id="UP000288716">
    <property type="component" value="Unassembled WGS sequence"/>
</dbReference>
<feature type="non-terminal residue" evidence="2">
    <location>
        <position position="1"/>
    </location>
</feature>
<reference evidence="2 3" key="1">
    <citation type="journal article" date="2018" name="Gigascience">
        <title>Genomes of trombidid mites reveal novel predicted allergens and laterally-transferred genes associated with secondary metabolism.</title>
        <authorList>
            <person name="Dong X."/>
            <person name="Chaisiri K."/>
            <person name="Xia D."/>
            <person name="Armstrong S.D."/>
            <person name="Fang Y."/>
            <person name="Donnelly M.J."/>
            <person name="Kadowaki T."/>
            <person name="McGarry J.W."/>
            <person name="Darby A.C."/>
            <person name="Makepeace B.L."/>
        </authorList>
    </citation>
    <scope>NUCLEOTIDE SEQUENCE [LARGE SCALE GENOMIC DNA]</scope>
    <source>
        <strain evidence="2">UoL-UT</strain>
    </source>
</reference>
<dbReference type="OrthoDB" id="1893551at2759"/>
<dbReference type="SUPFAM" id="SSF54695">
    <property type="entry name" value="POZ domain"/>
    <property type="match status" value="1"/>
</dbReference>
<evidence type="ECO:0000259" key="1">
    <source>
        <dbReference type="PROSITE" id="PS50097"/>
    </source>
</evidence>
<dbReference type="STRING" id="299467.A0A443QJJ4"/>
<gene>
    <name evidence="2" type="ORF">B4U80_12629</name>
</gene>
<organism evidence="2 3">
    <name type="scientific">Leptotrombidium deliense</name>
    <dbReference type="NCBI Taxonomy" id="299467"/>
    <lineage>
        <taxon>Eukaryota</taxon>
        <taxon>Metazoa</taxon>
        <taxon>Ecdysozoa</taxon>
        <taxon>Arthropoda</taxon>
        <taxon>Chelicerata</taxon>
        <taxon>Arachnida</taxon>
        <taxon>Acari</taxon>
        <taxon>Acariformes</taxon>
        <taxon>Trombidiformes</taxon>
        <taxon>Prostigmata</taxon>
        <taxon>Anystina</taxon>
        <taxon>Parasitengona</taxon>
        <taxon>Trombiculoidea</taxon>
        <taxon>Trombiculidae</taxon>
        <taxon>Leptotrombidium</taxon>
    </lineage>
</organism>
<dbReference type="AlphaFoldDB" id="A0A443QJJ4"/>
<proteinExistence type="predicted"/>
<feature type="non-terminal residue" evidence="2">
    <location>
        <position position="189"/>
    </location>
</feature>
<dbReference type="CDD" id="cd18186">
    <property type="entry name" value="BTB_POZ_ZBTB_KLHL-like"/>
    <property type="match status" value="1"/>
</dbReference>
<dbReference type="InterPro" id="IPR011333">
    <property type="entry name" value="SKP1/BTB/POZ_sf"/>
</dbReference>
<dbReference type="EMBL" id="NCKV01055018">
    <property type="protein sequence ID" value="RWS03192.1"/>
    <property type="molecule type" value="Genomic_DNA"/>
</dbReference>
<feature type="domain" description="BTB" evidence="1">
    <location>
        <begin position="126"/>
        <end position="189"/>
    </location>
</feature>
<dbReference type="VEuPathDB" id="VectorBase:LDEU014299"/>
<dbReference type="PANTHER" id="PTHR24413">
    <property type="entry name" value="SPECKLE-TYPE POZ PROTEIN"/>
    <property type="match status" value="1"/>
</dbReference>
<comment type="caution">
    <text evidence="2">The sequence shown here is derived from an EMBL/GenBank/DDBJ whole genome shotgun (WGS) entry which is preliminary data.</text>
</comment>
<dbReference type="InterPro" id="IPR000210">
    <property type="entry name" value="BTB/POZ_dom"/>
</dbReference>